<keyword evidence="1" id="KW-0812">Transmembrane</keyword>
<protein>
    <submittedName>
        <fullName evidence="4">Glucuronosyltransferase</fullName>
    </submittedName>
</protein>
<reference evidence="2 3" key="2">
    <citation type="submission" date="2018-11" db="EMBL/GenBank/DDBJ databases">
        <authorList>
            <consortium name="Pathogen Informatics"/>
        </authorList>
    </citation>
    <scope>NUCLEOTIDE SEQUENCE [LARGE SCALE GENOMIC DNA]</scope>
</reference>
<sequence>MTRCYWHFNCFFVICFTSLNAYKILIFNPRFGKSLVRFIGSIADTLVEAGHDVTQFSPTLTSLADTNGSRLAKTINVDCEKQLKELFDVDAFVQYSWKQKYQSVSGVFSVGLYESLHKTVISYRSLQYSYE</sequence>
<evidence type="ECO:0000313" key="2">
    <source>
        <dbReference type="EMBL" id="VDK41361.1"/>
    </source>
</evidence>
<reference evidence="4" key="1">
    <citation type="submission" date="2016-06" db="UniProtKB">
        <authorList>
            <consortium name="WormBaseParasite"/>
        </authorList>
    </citation>
    <scope>IDENTIFICATION</scope>
</reference>
<evidence type="ECO:0000256" key="1">
    <source>
        <dbReference type="SAM" id="Phobius"/>
    </source>
</evidence>
<keyword evidence="1" id="KW-1133">Transmembrane helix</keyword>
<evidence type="ECO:0000313" key="4">
    <source>
        <dbReference type="WBParaSite" id="GPUH_0000388801-mRNA-1"/>
    </source>
</evidence>
<dbReference type="Proteomes" id="UP000271098">
    <property type="component" value="Unassembled WGS sequence"/>
</dbReference>
<keyword evidence="3" id="KW-1185">Reference proteome</keyword>
<name>A0A183D590_9BILA</name>
<dbReference type="WBParaSite" id="GPUH_0000388801-mRNA-1">
    <property type="protein sequence ID" value="GPUH_0000388801-mRNA-1"/>
    <property type="gene ID" value="GPUH_0000388801"/>
</dbReference>
<keyword evidence="1" id="KW-0472">Membrane</keyword>
<feature type="transmembrane region" description="Helical" evidence="1">
    <location>
        <begin position="6"/>
        <end position="27"/>
    </location>
</feature>
<evidence type="ECO:0000313" key="3">
    <source>
        <dbReference type="Proteomes" id="UP000271098"/>
    </source>
</evidence>
<gene>
    <name evidence="2" type="ORF">GPUH_LOCUS3880</name>
</gene>
<organism evidence="4">
    <name type="scientific">Gongylonema pulchrum</name>
    <dbReference type="NCBI Taxonomy" id="637853"/>
    <lineage>
        <taxon>Eukaryota</taxon>
        <taxon>Metazoa</taxon>
        <taxon>Ecdysozoa</taxon>
        <taxon>Nematoda</taxon>
        <taxon>Chromadorea</taxon>
        <taxon>Rhabditida</taxon>
        <taxon>Spirurina</taxon>
        <taxon>Spiruromorpha</taxon>
        <taxon>Spiruroidea</taxon>
        <taxon>Gongylonematidae</taxon>
        <taxon>Gongylonema</taxon>
    </lineage>
</organism>
<dbReference type="AlphaFoldDB" id="A0A183D590"/>
<accession>A0A183D590</accession>
<proteinExistence type="predicted"/>
<dbReference type="OrthoDB" id="5835829at2759"/>
<dbReference type="EMBL" id="UYRT01006932">
    <property type="protein sequence ID" value="VDK41361.1"/>
    <property type="molecule type" value="Genomic_DNA"/>
</dbReference>